<keyword evidence="3" id="KW-1185">Reference proteome</keyword>
<dbReference type="RefSeq" id="WP_189056040.1">
    <property type="nucleotide sequence ID" value="NZ_BMMK01000006.1"/>
</dbReference>
<evidence type="ECO:0000256" key="1">
    <source>
        <dbReference type="SAM" id="MobiDB-lite"/>
    </source>
</evidence>
<name>A0A8J3FTQ9_9PSEU</name>
<organism evidence="2 3">
    <name type="scientific">Longimycelium tulufanense</name>
    <dbReference type="NCBI Taxonomy" id="907463"/>
    <lineage>
        <taxon>Bacteria</taxon>
        <taxon>Bacillati</taxon>
        <taxon>Actinomycetota</taxon>
        <taxon>Actinomycetes</taxon>
        <taxon>Pseudonocardiales</taxon>
        <taxon>Pseudonocardiaceae</taxon>
        <taxon>Longimycelium</taxon>
    </lineage>
</organism>
<evidence type="ECO:0000313" key="2">
    <source>
        <dbReference type="EMBL" id="GGM48328.1"/>
    </source>
</evidence>
<sequence>MLNYIRRYPRAAGAFLGALVALIARFVPSLPTDAVMEVITTGLALLAGGAAGAAVGHGASTGADTRDPDHSGAAPTINP</sequence>
<dbReference type="EMBL" id="BMMK01000006">
    <property type="protein sequence ID" value="GGM48328.1"/>
    <property type="molecule type" value="Genomic_DNA"/>
</dbReference>
<dbReference type="AlphaFoldDB" id="A0A8J3FTQ9"/>
<feature type="compositionally biased region" description="Low complexity" evidence="1">
    <location>
        <begin position="54"/>
        <end position="63"/>
    </location>
</feature>
<gene>
    <name evidence="2" type="ORF">GCM10012275_19170</name>
</gene>
<dbReference type="Proteomes" id="UP000637578">
    <property type="component" value="Unassembled WGS sequence"/>
</dbReference>
<proteinExistence type="predicted"/>
<accession>A0A8J3FTQ9</accession>
<evidence type="ECO:0000313" key="3">
    <source>
        <dbReference type="Proteomes" id="UP000637578"/>
    </source>
</evidence>
<reference evidence="2" key="1">
    <citation type="journal article" date="2014" name="Int. J. Syst. Evol. Microbiol.">
        <title>Complete genome sequence of Corynebacterium casei LMG S-19264T (=DSM 44701T), isolated from a smear-ripened cheese.</title>
        <authorList>
            <consortium name="US DOE Joint Genome Institute (JGI-PGF)"/>
            <person name="Walter F."/>
            <person name="Albersmeier A."/>
            <person name="Kalinowski J."/>
            <person name="Ruckert C."/>
        </authorList>
    </citation>
    <scope>NUCLEOTIDE SEQUENCE</scope>
    <source>
        <strain evidence="2">CGMCC 4.5737</strain>
    </source>
</reference>
<feature type="region of interest" description="Disordered" evidence="1">
    <location>
        <begin position="54"/>
        <end position="79"/>
    </location>
</feature>
<comment type="caution">
    <text evidence="2">The sequence shown here is derived from an EMBL/GenBank/DDBJ whole genome shotgun (WGS) entry which is preliminary data.</text>
</comment>
<protein>
    <submittedName>
        <fullName evidence="2">Uncharacterized protein</fullName>
    </submittedName>
</protein>
<reference evidence="2" key="2">
    <citation type="submission" date="2020-09" db="EMBL/GenBank/DDBJ databases">
        <authorList>
            <person name="Sun Q."/>
            <person name="Zhou Y."/>
        </authorList>
    </citation>
    <scope>NUCLEOTIDE SEQUENCE</scope>
    <source>
        <strain evidence="2">CGMCC 4.5737</strain>
    </source>
</reference>